<feature type="transmembrane region" description="Helical" evidence="7">
    <location>
        <begin position="158"/>
        <end position="180"/>
    </location>
</feature>
<comment type="similarity">
    <text evidence="7">Belongs to the binding-protein-dependent transport system permease family.</text>
</comment>
<feature type="transmembrane region" description="Helical" evidence="7">
    <location>
        <begin position="263"/>
        <end position="284"/>
    </location>
</feature>
<feature type="domain" description="ABC transmembrane type-1" evidence="8">
    <location>
        <begin position="70"/>
        <end position="284"/>
    </location>
</feature>
<evidence type="ECO:0000256" key="6">
    <source>
        <dbReference type="ARBA" id="ARBA00023136"/>
    </source>
</evidence>
<feature type="transmembrane region" description="Helical" evidence="7">
    <location>
        <begin position="104"/>
        <end position="125"/>
    </location>
</feature>
<dbReference type="OrthoDB" id="42781at2"/>
<keyword evidence="4 7" id="KW-0812">Transmembrane</keyword>
<dbReference type="InterPro" id="IPR035906">
    <property type="entry name" value="MetI-like_sf"/>
</dbReference>
<evidence type="ECO:0000256" key="5">
    <source>
        <dbReference type="ARBA" id="ARBA00022989"/>
    </source>
</evidence>
<organism evidence="9 10">
    <name type="scientific">Mobilisporobacter senegalensis</name>
    <dbReference type="NCBI Taxonomy" id="1329262"/>
    <lineage>
        <taxon>Bacteria</taxon>
        <taxon>Bacillati</taxon>
        <taxon>Bacillota</taxon>
        <taxon>Clostridia</taxon>
        <taxon>Lachnospirales</taxon>
        <taxon>Lachnospiraceae</taxon>
        <taxon>Mobilisporobacter</taxon>
    </lineage>
</organism>
<keyword evidence="6 7" id="KW-0472">Membrane</keyword>
<comment type="subcellular location">
    <subcellularLocation>
        <location evidence="1 7">Cell membrane</location>
        <topology evidence="1 7">Multi-pass membrane protein</topology>
    </subcellularLocation>
</comment>
<dbReference type="GO" id="GO:0055085">
    <property type="term" value="P:transmembrane transport"/>
    <property type="evidence" value="ECO:0007669"/>
    <property type="project" value="InterPro"/>
</dbReference>
<dbReference type="EMBL" id="RJVG01000001">
    <property type="protein sequence ID" value="ROR31423.1"/>
    <property type="molecule type" value="Genomic_DNA"/>
</dbReference>
<evidence type="ECO:0000256" key="3">
    <source>
        <dbReference type="ARBA" id="ARBA00022475"/>
    </source>
</evidence>
<dbReference type="Proteomes" id="UP000273083">
    <property type="component" value="Unassembled WGS sequence"/>
</dbReference>
<evidence type="ECO:0000313" key="10">
    <source>
        <dbReference type="Proteomes" id="UP000273083"/>
    </source>
</evidence>
<evidence type="ECO:0000259" key="8">
    <source>
        <dbReference type="PROSITE" id="PS50928"/>
    </source>
</evidence>
<reference evidence="9 10" key="1">
    <citation type="submission" date="2018-11" db="EMBL/GenBank/DDBJ databases">
        <title>Genomic Encyclopedia of Type Strains, Phase IV (KMG-IV): sequencing the most valuable type-strain genomes for metagenomic binning, comparative biology and taxonomic classification.</title>
        <authorList>
            <person name="Goeker M."/>
        </authorList>
    </citation>
    <scope>NUCLEOTIDE SEQUENCE [LARGE SCALE GENOMIC DNA]</scope>
    <source>
        <strain evidence="9 10">DSM 26537</strain>
    </source>
</reference>
<dbReference type="Gene3D" id="1.10.3720.10">
    <property type="entry name" value="MetI-like"/>
    <property type="match status" value="1"/>
</dbReference>
<proteinExistence type="inferred from homology"/>
<keyword evidence="2 7" id="KW-0813">Transport</keyword>
<dbReference type="RefSeq" id="WP_123607529.1">
    <property type="nucleotide sequence ID" value="NZ_RJVG01000001.1"/>
</dbReference>
<evidence type="ECO:0000256" key="2">
    <source>
        <dbReference type="ARBA" id="ARBA00022448"/>
    </source>
</evidence>
<keyword evidence="5 7" id="KW-1133">Transmembrane helix</keyword>
<dbReference type="PANTHER" id="PTHR43227:SF11">
    <property type="entry name" value="BLL4140 PROTEIN"/>
    <property type="match status" value="1"/>
</dbReference>
<gene>
    <name evidence="9" type="ORF">EDD66_10139</name>
</gene>
<dbReference type="PANTHER" id="PTHR43227">
    <property type="entry name" value="BLL4140 PROTEIN"/>
    <property type="match status" value="1"/>
</dbReference>
<dbReference type="SUPFAM" id="SSF161098">
    <property type="entry name" value="MetI-like"/>
    <property type="match status" value="1"/>
</dbReference>
<dbReference type="InterPro" id="IPR000515">
    <property type="entry name" value="MetI-like"/>
</dbReference>
<keyword evidence="10" id="KW-1185">Reference proteome</keyword>
<feature type="transmembrane region" description="Helical" evidence="7">
    <location>
        <begin position="215"/>
        <end position="237"/>
    </location>
</feature>
<sequence>MEKVRRNKIAICLFMLPAVVLFAMIIIIPIFMSSYYSLLDWDGITKGVFVGLDNFKELFTSKSAGFPKTIKNAMLLAVLSTFIQLPISLFFAIILGKGVKGEKFYVAVFFIPVLISTTVIGQLWLKIYNPDYGIVNAGLKFLGLDNLTHVWLGEQDTALFAVFIPILWQYVGYHMLLMYAGVKSISTELREAAKIDGATEWGIARYVTIPLLKPIIRICVIFAVTGSLKAFDLIYVLTNGGPAHASEVPSTLMVSMIFGRNRYGLGSAIALMIIFLCFFFAILIRKLFKTEEVE</sequence>
<evidence type="ECO:0000313" key="9">
    <source>
        <dbReference type="EMBL" id="ROR31423.1"/>
    </source>
</evidence>
<dbReference type="Pfam" id="PF00528">
    <property type="entry name" value="BPD_transp_1"/>
    <property type="match status" value="1"/>
</dbReference>
<accession>A0A3N1XXS6</accession>
<feature type="transmembrane region" description="Helical" evidence="7">
    <location>
        <begin position="12"/>
        <end position="32"/>
    </location>
</feature>
<dbReference type="CDD" id="cd06261">
    <property type="entry name" value="TM_PBP2"/>
    <property type="match status" value="1"/>
</dbReference>
<keyword evidence="3" id="KW-1003">Cell membrane</keyword>
<dbReference type="InterPro" id="IPR050809">
    <property type="entry name" value="UgpAE/MalFG_permease"/>
</dbReference>
<dbReference type="AlphaFoldDB" id="A0A3N1XXS6"/>
<dbReference type="PROSITE" id="PS50928">
    <property type="entry name" value="ABC_TM1"/>
    <property type="match status" value="1"/>
</dbReference>
<name>A0A3N1XXS6_9FIRM</name>
<dbReference type="GO" id="GO:0005886">
    <property type="term" value="C:plasma membrane"/>
    <property type="evidence" value="ECO:0007669"/>
    <property type="project" value="UniProtKB-SubCell"/>
</dbReference>
<evidence type="ECO:0000256" key="7">
    <source>
        <dbReference type="RuleBase" id="RU363032"/>
    </source>
</evidence>
<feature type="transmembrane region" description="Helical" evidence="7">
    <location>
        <begin position="73"/>
        <end position="95"/>
    </location>
</feature>
<evidence type="ECO:0000256" key="1">
    <source>
        <dbReference type="ARBA" id="ARBA00004651"/>
    </source>
</evidence>
<evidence type="ECO:0000256" key="4">
    <source>
        <dbReference type="ARBA" id="ARBA00022692"/>
    </source>
</evidence>
<comment type="caution">
    <text evidence="9">The sequence shown here is derived from an EMBL/GenBank/DDBJ whole genome shotgun (WGS) entry which is preliminary data.</text>
</comment>
<protein>
    <submittedName>
        <fullName evidence="9">Raffinose/stachyose/melibiose transport system permease protein</fullName>
    </submittedName>
</protein>